<dbReference type="RefSeq" id="WP_022070601.1">
    <property type="nucleotide sequence ID" value="NZ_BAABXU010000001.1"/>
</dbReference>
<reference evidence="2 4" key="2">
    <citation type="submission" date="2021-10" db="EMBL/GenBank/DDBJ databases">
        <title>Collection of gut derived symbiotic bacterial strains cultured from healthy donors.</title>
        <authorList>
            <person name="Lin H."/>
            <person name="Littmann E."/>
            <person name="Claire K."/>
            <person name="Pamer E."/>
        </authorList>
    </citation>
    <scope>NUCLEOTIDE SEQUENCE [LARGE SCALE GENOMIC DNA]</scope>
    <source>
        <strain evidence="2 4">MSK.17.68</strain>
    </source>
</reference>
<gene>
    <name evidence="3" type="ORF">IBLFYP30_02891</name>
    <name evidence="2" type="ORF">LIP50_12365</name>
</gene>
<sequence length="146" mass="16893">MDVKFNMKGMIYGIFLIIFILAGFIILPKMFHEDVKAVDYIVVQRDSIPDKILNMMDDYIDQERALATIIDGKVYVIVTRGQNEEYGIDVEKINLQDKEGKQVMTVEAVYKQKEDAYPFVVLETNMKSLPDKIELNQKYSGENKTK</sequence>
<keyword evidence="1" id="KW-0812">Transmembrane</keyword>
<evidence type="ECO:0000313" key="4">
    <source>
        <dbReference type="Proteomes" id="UP001299409"/>
    </source>
</evidence>
<evidence type="ECO:0000313" key="2">
    <source>
        <dbReference type="EMBL" id="MCB5446990.1"/>
    </source>
</evidence>
<name>A0A6N3FB98_9FIRM</name>
<evidence type="ECO:0008006" key="5">
    <source>
        <dbReference type="Google" id="ProtNLM"/>
    </source>
</evidence>
<dbReference type="EMBL" id="JAJBMB010000015">
    <property type="protein sequence ID" value="MCB5446990.1"/>
    <property type="molecule type" value="Genomic_DNA"/>
</dbReference>
<accession>A0A6N3FB98</accession>
<keyword evidence="1" id="KW-1133">Transmembrane helix</keyword>
<protein>
    <recommendedName>
        <fullName evidence="5">PrcB C-terminal domain-containing protein</fullName>
    </recommendedName>
</protein>
<evidence type="ECO:0000256" key="1">
    <source>
        <dbReference type="SAM" id="Phobius"/>
    </source>
</evidence>
<dbReference type="EMBL" id="CACRUE010000040">
    <property type="protein sequence ID" value="VYU49270.1"/>
    <property type="molecule type" value="Genomic_DNA"/>
</dbReference>
<evidence type="ECO:0000313" key="3">
    <source>
        <dbReference type="EMBL" id="VYU49270.1"/>
    </source>
</evidence>
<dbReference type="AlphaFoldDB" id="A0A6N3FB98"/>
<keyword evidence="1" id="KW-0472">Membrane</keyword>
<proteinExistence type="predicted"/>
<dbReference type="GeneID" id="89563474"/>
<feature type="transmembrane region" description="Helical" evidence="1">
    <location>
        <begin position="12"/>
        <end position="31"/>
    </location>
</feature>
<keyword evidence="4" id="KW-1185">Reference proteome</keyword>
<dbReference type="Proteomes" id="UP001299409">
    <property type="component" value="Unassembled WGS sequence"/>
</dbReference>
<organism evidence="3">
    <name type="scientific">Intestinibacter bartlettii</name>
    <dbReference type="NCBI Taxonomy" id="261299"/>
    <lineage>
        <taxon>Bacteria</taxon>
        <taxon>Bacillati</taxon>
        <taxon>Bacillota</taxon>
        <taxon>Clostridia</taxon>
        <taxon>Peptostreptococcales</taxon>
        <taxon>Peptostreptococcaceae</taxon>
        <taxon>Intestinibacter</taxon>
    </lineage>
</organism>
<reference evidence="3" key="1">
    <citation type="submission" date="2019-11" db="EMBL/GenBank/DDBJ databases">
        <authorList>
            <person name="Feng L."/>
        </authorList>
    </citation>
    <scope>NUCLEOTIDE SEQUENCE</scope>
    <source>
        <strain evidence="3">IbartlettiiLFYP30</strain>
    </source>
</reference>